<evidence type="ECO:0000313" key="2">
    <source>
        <dbReference type="EMBL" id="RLE09422.1"/>
    </source>
</evidence>
<dbReference type="SUPFAM" id="SSF55021">
    <property type="entry name" value="ACT-like"/>
    <property type="match status" value="2"/>
</dbReference>
<dbReference type="Pfam" id="PF19571">
    <property type="entry name" value="ACT_8"/>
    <property type="match status" value="1"/>
</dbReference>
<name>A0A497E3Y4_UNCAE</name>
<comment type="caution">
    <text evidence="2">The sequence shown here is derived from an EMBL/GenBank/DDBJ whole genome shotgun (WGS) entry which is preliminary data.</text>
</comment>
<sequence>MERVQQISVFAENKPGKIEKITAILTEERINIRAITIASGNRYGVIKLLVNEPMRAFEALKKKGLSVALNPVLAVEMEDSPGGLHKVACLIKEHKINVEDACGFVIESGKRAVLLMETKQIEKAEKALLSEGIRLLSEKDLYEL</sequence>
<accession>A0A497E3Y4</accession>
<dbReference type="InterPro" id="IPR045739">
    <property type="entry name" value="ACT_dom_pair"/>
</dbReference>
<reference evidence="2 3" key="1">
    <citation type="submission" date="2018-06" db="EMBL/GenBank/DDBJ databases">
        <title>Extensive metabolic versatility and redundancy in microbially diverse, dynamic hydrothermal sediments.</title>
        <authorList>
            <person name="Dombrowski N."/>
            <person name="Teske A."/>
            <person name="Baker B.J."/>
        </authorList>
    </citation>
    <scope>NUCLEOTIDE SEQUENCE [LARGE SCALE GENOMIC DNA]</scope>
    <source>
        <strain evidence="2">B47_G16</strain>
    </source>
</reference>
<feature type="domain" description="ACT" evidence="1">
    <location>
        <begin position="72"/>
        <end position="144"/>
    </location>
</feature>
<dbReference type="InterPro" id="IPR002912">
    <property type="entry name" value="ACT_dom"/>
</dbReference>
<dbReference type="CDD" id="cd04882">
    <property type="entry name" value="ACT_Bt0572_2"/>
    <property type="match status" value="1"/>
</dbReference>
<dbReference type="PANTHER" id="PTHR40099:SF1">
    <property type="entry name" value="ACETOLACTATE SYNTHASE, SMALL SUBUNIT"/>
    <property type="match status" value="1"/>
</dbReference>
<proteinExistence type="predicted"/>
<protein>
    <recommendedName>
        <fullName evidence="1">ACT domain-containing protein</fullName>
    </recommendedName>
</protein>
<dbReference type="PANTHER" id="PTHR40099">
    <property type="entry name" value="ACETOLACTATE SYNTHASE, SMALL SUBUNIT"/>
    <property type="match status" value="1"/>
</dbReference>
<dbReference type="InterPro" id="IPR045865">
    <property type="entry name" value="ACT-like_dom_sf"/>
</dbReference>
<dbReference type="EMBL" id="QMPZ01000046">
    <property type="protein sequence ID" value="RLE09422.1"/>
    <property type="molecule type" value="Genomic_DNA"/>
</dbReference>
<gene>
    <name evidence="2" type="ORF">DRJ00_04200</name>
</gene>
<dbReference type="Gene3D" id="3.30.2130.10">
    <property type="entry name" value="VC0802-like"/>
    <property type="match status" value="1"/>
</dbReference>
<organism evidence="2 3">
    <name type="scientific">Aerophobetes bacterium</name>
    <dbReference type="NCBI Taxonomy" id="2030807"/>
    <lineage>
        <taxon>Bacteria</taxon>
        <taxon>Candidatus Aerophobota</taxon>
    </lineage>
</organism>
<dbReference type="AlphaFoldDB" id="A0A497E3Y4"/>
<dbReference type="PROSITE" id="PS51671">
    <property type="entry name" value="ACT"/>
    <property type="match status" value="1"/>
</dbReference>
<dbReference type="Proteomes" id="UP000279422">
    <property type="component" value="Unassembled WGS sequence"/>
</dbReference>
<evidence type="ECO:0000259" key="1">
    <source>
        <dbReference type="PROSITE" id="PS51671"/>
    </source>
</evidence>
<evidence type="ECO:0000313" key="3">
    <source>
        <dbReference type="Proteomes" id="UP000279422"/>
    </source>
</evidence>